<feature type="region of interest" description="Disordered" evidence="1">
    <location>
        <begin position="291"/>
        <end position="330"/>
    </location>
</feature>
<evidence type="ECO:0000256" key="1">
    <source>
        <dbReference type="SAM" id="MobiDB-lite"/>
    </source>
</evidence>
<organism evidence="2 3">
    <name type="scientific">Plasmodium ovale wallikeri</name>
    <dbReference type="NCBI Taxonomy" id="864142"/>
    <lineage>
        <taxon>Eukaryota</taxon>
        <taxon>Sar</taxon>
        <taxon>Alveolata</taxon>
        <taxon>Apicomplexa</taxon>
        <taxon>Aconoidasida</taxon>
        <taxon>Haemosporida</taxon>
        <taxon>Plasmodiidae</taxon>
        <taxon>Plasmodium</taxon>
        <taxon>Plasmodium (Plasmodium)</taxon>
    </lineage>
</organism>
<dbReference type="Proteomes" id="UP000078550">
    <property type="component" value="Unassembled WGS sequence"/>
</dbReference>
<feature type="compositionally biased region" description="Gly residues" evidence="1">
    <location>
        <begin position="312"/>
        <end position="323"/>
    </location>
</feature>
<protein>
    <submittedName>
        <fullName evidence="2">Uncharacterized protein</fullName>
    </submittedName>
</protein>
<reference evidence="3" key="1">
    <citation type="submission" date="2016-05" db="EMBL/GenBank/DDBJ databases">
        <authorList>
            <person name="Naeem Raeece"/>
        </authorList>
    </citation>
    <scope>NUCLEOTIDE SEQUENCE [LARGE SCALE GENOMIC DNA]</scope>
</reference>
<evidence type="ECO:0000313" key="2">
    <source>
        <dbReference type="EMBL" id="SBT48301.1"/>
    </source>
</evidence>
<proteinExistence type="predicted"/>
<dbReference type="EMBL" id="FLRE01000191">
    <property type="protein sequence ID" value="SBT48301.1"/>
    <property type="molecule type" value="Genomic_DNA"/>
</dbReference>
<dbReference type="AlphaFoldDB" id="A0A1A8ZWP8"/>
<accession>A0A1A8ZWP8</accession>
<evidence type="ECO:0000313" key="3">
    <source>
        <dbReference type="Proteomes" id="UP000078550"/>
    </source>
</evidence>
<sequence>MNTANSNEKKNLLIYDKSTKIGCIYFIGISSNIYRGKIILKKNSISDKIVRYTNLNDNLMLIINGNYNFKQTAILIKGITIFLHRQLEVLLTDYYSMYKKCLFGSLNAHNGLNGVLKKYKANKRFKAKKNILCLQDVANKTTNDTFINNTRNNLNTNKNIANINDIMLKENSGIYNNDYNFGIDDINNDENFMYQDMLTHSSSFEYSKLNNFYTINNDMTQNLNTKGSTCEVKLQGNVNNTLLNLGLMNQKKNKNIDKNNYSSGSLFTSKNLDRKNISFSVMRNSLLMHDNAGNGNTKDNYENANGNTRGNGNNGNGNNGNGGNRNINKGKNKRTFAHIDQEIILKDTIWKDLKMNKKKKSDNTLFDNHLDNVNCFLYFINNNIKKNSSKHDVPSFNFYEQAKHYISIDARKELYITFDERLVQNAKCNMQPNNYNLIQTKSTLSSLSENKERGMDDMGFELLREKFSDDYFMNMELRNSQNENKYSKNSENFFINCSDHIDYNFDRMSYSQNKGLEQKKLNSHELYIHNKSSGDKKNHSSLSFQNDNYNNTLSDTFKDSVSVPSSKLVKRRSFTSSQYKYDIELLKLKSYLYKLNTKNVNMEFEHIFPLRKMSDKNISLIFYNLLVLASNGEIELNQNFPNKNILIQVCAK</sequence>
<name>A0A1A8ZWP8_PLAOA</name>
<gene>
    <name evidence="2" type="ORF">POVWA2_055750</name>
</gene>